<dbReference type="Pfam" id="PF01381">
    <property type="entry name" value="HTH_3"/>
    <property type="match status" value="1"/>
</dbReference>
<dbReference type="EMBL" id="FNXB01000004">
    <property type="protein sequence ID" value="SEH51613.1"/>
    <property type="molecule type" value="Genomic_DNA"/>
</dbReference>
<dbReference type="CDD" id="cd00093">
    <property type="entry name" value="HTH_XRE"/>
    <property type="match status" value="1"/>
</dbReference>
<reference evidence="4" key="1">
    <citation type="submission" date="2016-10" db="EMBL/GenBank/DDBJ databases">
        <authorList>
            <person name="Wibberg D."/>
        </authorList>
    </citation>
    <scope>NUCLEOTIDE SEQUENCE [LARGE SCALE GENOMIC DNA]</scope>
</reference>
<dbReference type="SUPFAM" id="SSF51306">
    <property type="entry name" value="LexA/Signal peptidase"/>
    <property type="match status" value="1"/>
</dbReference>
<name>A0A1H8DFT9_9HYPH</name>
<dbReference type="PROSITE" id="PS50943">
    <property type="entry name" value="HTH_CROC1"/>
    <property type="match status" value="1"/>
</dbReference>
<evidence type="ECO:0000313" key="4">
    <source>
        <dbReference type="Proteomes" id="UP000183063"/>
    </source>
</evidence>
<evidence type="ECO:0000313" key="5">
    <source>
        <dbReference type="Proteomes" id="UP000198939"/>
    </source>
</evidence>
<dbReference type="Proteomes" id="UP000198939">
    <property type="component" value="Unassembled WGS sequence"/>
</dbReference>
<sequence length="228" mass="24859">MTDILKELIAEQGLTWEAAALKSGLERSYFRKLFERGGASPRGQTLKKISDGLGVPLATLLGESIDMSSSTQPTVPTNDVRTASASLPLPMEMVKDVPVMGTAAGSHLKGAFQLSTEPVDYVRRPHTLMNARNVYSLYVEGTSMEPQFQPGDLIYVHPDKPPRFGDAVVIQCQFNAHGSMEATIGILSKRAPETVTIRKHNPTAEIEIPRSTIVAIHKVLSMNEIYGV</sequence>
<dbReference type="InterPro" id="IPR015927">
    <property type="entry name" value="Peptidase_S24_S26A/B/C"/>
</dbReference>
<evidence type="ECO:0000259" key="1">
    <source>
        <dbReference type="PROSITE" id="PS50943"/>
    </source>
</evidence>
<protein>
    <submittedName>
        <fullName evidence="2">Peptidase S24-like protein</fullName>
    </submittedName>
    <submittedName>
        <fullName evidence="3">Phage repressor protein C, contains Cro/C1-type HTH and peptisase s24 domains</fullName>
    </submittedName>
</protein>
<dbReference type="InterPro" id="IPR036286">
    <property type="entry name" value="LexA/Signal_pep-like_sf"/>
</dbReference>
<accession>A0A1H8DFT9</accession>
<dbReference type="CDD" id="cd06529">
    <property type="entry name" value="S24_LexA-like"/>
    <property type="match status" value="1"/>
</dbReference>
<feature type="domain" description="HTH cro/C1-type" evidence="1">
    <location>
        <begin position="5"/>
        <end position="60"/>
    </location>
</feature>
<dbReference type="SUPFAM" id="SSF47413">
    <property type="entry name" value="lambda repressor-like DNA-binding domains"/>
    <property type="match status" value="1"/>
</dbReference>
<dbReference type="EMBL" id="FOCV01000002">
    <property type="protein sequence ID" value="SEN06016.1"/>
    <property type="molecule type" value="Genomic_DNA"/>
</dbReference>
<dbReference type="Pfam" id="PF00717">
    <property type="entry name" value="Peptidase_S24"/>
    <property type="match status" value="1"/>
</dbReference>
<evidence type="ECO:0000313" key="2">
    <source>
        <dbReference type="EMBL" id="SEH51613.1"/>
    </source>
</evidence>
<dbReference type="Proteomes" id="UP000183063">
    <property type="component" value="Unassembled WGS sequence"/>
</dbReference>
<dbReference type="Gene3D" id="2.10.109.10">
    <property type="entry name" value="Umud Fragment, subunit A"/>
    <property type="match status" value="1"/>
</dbReference>
<reference evidence="3 5" key="2">
    <citation type="submission" date="2016-10" db="EMBL/GenBank/DDBJ databases">
        <authorList>
            <person name="Varghese N."/>
            <person name="Submissions S."/>
        </authorList>
    </citation>
    <scope>NUCLEOTIDE SEQUENCE [LARGE SCALE GENOMIC DNA]</scope>
    <source>
        <strain evidence="3 5">CGMCC 1.7071</strain>
    </source>
</reference>
<dbReference type="SMART" id="SM00530">
    <property type="entry name" value="HTH_XRE"/>
    <property type="match status" value="1"/>
</dbReference>
<dbReference type="InterPro" id="IPR010982">
    <property type="entry name" value="Lambda_DNA-bd_dom_sf"/>
</dbReference>
<dbReference type="RefSeq" id="WP_083539865.1">
    <property type="nucleotide sequence ID" value="NZ_FNXB01000004.1"/>
</dbReference>
<keyword evidence="5" id="KW-1185">Reference proteome</keyword>
<dbReference type="GO" id="GO:0003677">
    <property type="term" value="F:DNA binding"/>
    <property type="evidence" value="ECO:0007669"/>
    <property type="project" value="InterPro"/>
</dbReference>
<proteinExistence type="predicted"/>
<dbReference type="InterPro" id="IPR001387">
    <property type="entry name" value="Cro/C1-type_HTH"/>
</dbReference>
<evidence type="ECO:0000313" key="3">
    <source>
        <dbReference type="EMBL" id="SEN06016.1"/>
    </source>
</evidence>
<dbReference type="OrthoDB" id="528805at2"/>
<organism evidence="2 4">
    <name type="scientific">Rhizobium tibeticum</name>
    <dbReference type="NCBI Taxonomy" id="501024"/>
    <lineage>
        <taxon>Bacteria</taxon>
        <taxon>Pseudomonadati</taxon>
        <taxon>Pseudomonadota</taxon>
        <taxon>Alphaproteobacteria</taxon>
        <taxon>Hyphomicrobiales</taxon>
        <taxon>Rhizobiaceae</taxon>
        <taxon>Rhizobium/Agrobacterium group</taxon>
        <taxon>Rhizobium</taxon>
    </lineage>
</organism>
<dbReference type="Gene3D" id="1.10.260.40">
    <property type="entry name" value="lambda repressor-like DNA-binding domains"/>
    <property type="match status" value="1"/>
</dbReference>
<dbReference type="InterPro" id="IPR039418">
    <property type="entry name" value="LexA-like"/>
</dbReference>
<dbReference type="STRING" id="501024.RTCCBAU85039_0859"/>
<gene>
    <name evidence="2" type="ORF">RTCCBAU85039_0859</name>
    <name evidence="3" type="ORF">SAMN05216228_100238</name>
</gene>
<reference evidence="2" key="3">
    <citation type="submission" date="2016-10" db="EMBL/GenBank/DDBJ databases">
        <authorList>
            <person name="de Groot N.N."/>
        </authorList>
    </citation>
    <scope>NUCLEOTIDE SEQUENCE [LARGE SCALE GENOMIC DNA]</scope>
    <source>
        <strain evidence="2">CCBAU85039</strain>
    </source>
</reference>
<dbReference type="AlphaFoldDB" id="A0A1H8DFT9"/>